<dbReference type="PANTHER" id="PTHR36102">
    <property type="entry name" value="CHROMOSOME 10, WHOLE GENOME SHOTGUN SEQUENCE"/>
    <property type="match status" value="1"/>
</dbReference>
<keyword evidence="4" id="KW-1185">Reference proteome</keyword>
<feature type="domain" description="Subtelomeric hrmA-associated cluster protein AFUB-079030/YDR124W-like helical bundle" evidence="2">
    <location>
        <begin position="189"/>
        <end position="342"/>
    </location>
</feature>
<evidence type="ECO:0000259" key="2">
    <source>
        <dbReference type="Pfam" id="PF11001"/>
    </source>
</evidence>
<evidence type="ECO:0000313" key="4">
    <source>
        <dbReference type="Proteomes" id="UP001324427"/>
    </source>
</evidence>
<feature type="compositionally biased region" description="Polar residues" evidence="1">
    <location>
        <begin position="127"/>
        <end position="136"/>
    </location>
</feature>
<proteinExistence type="predicted"/>
<feature type="region of interest" description="Disordered" evidence="1">
    <location>
        <begin position="1"/>
        <end position="30"/>
    </location>
</feature>
<reference evidence="3 4" key="1">
    <citation type="submission" date="2021-11" db="EMBL/GenBank/DDBJ databases">
        <title>Black yeast isolated from Biological Soil Crust.</title>
        <authorList>
            <person name="Kurbessoian T."/>
        </authorList>
    </citation>
    <scope>NUCLEOTIDE SEQUENCE [LARGE SCALE GENOMIC DNA]</scope>
    <source>
        <strain evidence="3 4">CCFEE 5522</strain>
    </source>
</reference>
<feature type="compositionally biased region" description="Low complexity" evidence="1">
    <location>
        <begin position="392"/>
        <end position="403"/>
    </location>
</feature>
<dbReference type="Pfam" id="PF11001">
    <property type="entry name" value="AFUB_07903_YDR124W_hel"/>
    <property type="match status" value="1"/>
</dbReference>
<dbReference type="PANTHER" id="PTHR36102:SF1">
    <property type="entry name" value="YDR124W-LIKE HELICAL BUNDLE DOMAIN-CONTAINING PROTEIN"/>
    <property type="match status" value="1"/>
</dbReference>
<dbReference type="InterPro" id="IPR047092">
    <property type="entry name" value="AFUB_07903/YDR124W-like_hel"/>
</dbReference>
<dbReference type="Proteomes" id="UP001324427">
    <property type="component" value="Unassembled WGS sequence"/>
</dbReference>
<gene>
    <name evidence="3" type="ORF">LTR36_009440</name>
</gene>
<evidence type="ECO:0000313" key="3">
    <source>
        <dbReference type="EMBL" id="KAK4548530.1"/>
    </source>
</evidence>
<protein>
    <recommendedName>
        <fullName evidence="2">Subtelomeric hrmA-associated cluster protein AFUB-079030/YDR124W-like helical bundle domain-containing protein</fullName>
    </recommendedName>
</protein>
<feature type="compositionally biased region" description="Basic residues" evidence="1">
    <location>
        <begin position="137"/>
        <end position="147"/>
    </location>
</feature>
<organism evidence="3 4">
    <name type="scientific">Oleoguttula mirabilis</name>
    <dbReference type="NCBI Taxonomy" id="1507867"/>
    <lineage>
        <taxon>Eukaryota</taxon>
        <taxon>Fungi</taxon>
        <taxon>Dikarya</taxon>
        <taxon>Ascomycota</taxon>
        <taxon>Pezizomycotina</taxon>
        <taxon>Dothideomycetes</taxon>
        <taxon>Dothideomycetidae</taxon>
        <taxon>Mycosphaerellales</taxon>
        <taxon>Teratosphaeriaceae</taxon>
        <taxon>Oleoguttula</taxon>
    </lineage>
</organism>
<sequence>MARLSDRKNGAARKVKKTNVESRDEHRGPEASVAMLLDAFPRAKTFTFAPTPDGGDIETLPSGSVPHCIDRSALEEIARSMLHKAQGNVLPSDLMKKPAISSNADAMPMNTKDDVAEVERAEDPIVPSTTKQTRQPSNKRGRPAKVRWHPRFEEATVSETSKNALTDHDSVDDELTPKMGQYQSFWMHEEVKVKAFLYNRIERIHQLADKKIAKAWIKGICPKKQANFPYQNKQRKEDLGEPPVVPEWWPPVGLCPFVEPDHVTRYPRSELLLFLLRLRPTPEKLKAWNMEKCEPHPTHVRQGWTAFLKELAPLDSLDEIAPTTGERIGQRRALLREVYTVAEMEEDYCAFGMDQQYQCEDPDKPTSSKFSKRPRHVPSETTSGDDGPYICSRSSSPASSARAPSKKPRRDSVRSDAKPSVVHNKLARQMSTFTTDGEPVTEMGAPVSRRYGEDTPMETPPAHFPIATQPPKPDRKVAVAVPTKHPRRSHPKLTEWRAAQREARQHQHQHQSTTLQQWRAPQAPLTTSFDSCTSGTEQTFDPYKGQAGGYSMFPGDHNYAFPQPQYTPAPQPQPQPMAPVYQATHFPEPHFDTVPNTPTFSPTSLMYPNTLQQFGQYDMAAVAGPLPHAQAMGPSQQQAFNFAAGFVDQTLAQQTVPQYHHHHQPYGLQHSHQPQPQPHVVDRALSMGYTPQMPQVQYGGLPLSYTGQHQVAGFL</sequence>
<name>A0AAV9JS87_9PEZI</name>
<feature type="compositionally biased region" description="Basic and acidic residues" evidence="1">
    <location>
        <begin position="18"/>
        <end position="29"/>
    </location>
</feature>
<dbReference type="InterPro" id="IPR021264">
    <property type="entry name" value="AFUB_079030/YDR124W-like"/>
</dbReference>
<accession>A0AAV9JS87</accession>
<dbReference type="AlphaFoldDB" id="A0AAV9JS87"/>
<evidence type="ECO:0000256" key="1">
    <source>
        <dbReference type="SAM" id="MobiDB-lite"/>
    </source>
</evidence>
<feature type="region of interest" description="Disordered" evidence="1">
    <location>
        <begin position="121"/>
        <end position="147"/>
    </location>
</feature>
<feature type="region of interest" description="Disordered" evidence="1">
    <location>
        <begin position="360"/>
        <end position="444"/>
    </location>
</feature>
<dbReference type="EMBL" id="JAVFHQ010000007">
    <property type="protein sequence ID" value="KAK4548530.1"/>
    <property type="molecule type" value="Genomic_DNA"/>
</dbReference>
<comment type="caution">
    <text evidence="3">The sequence shown here is derived from an EMBL/GenBank/DDBJ whole genome shotgun (WGS) entry which is preliminary data.</text>
</comment>